<feature type="region of interest" description="Disordered" evidence="5">
    <location>
        <begin position="29"/>
        <end position="62"/>
    </location>
</feature>
<feature type="domain" description="C2H2-type" evidence="6">
    <location>
        <begin position="91"/>
        <end position="106"/>
    </location>
</feature>
<dbReference type="Proteomes" id="UP001162164">
    <property type="component" value="Unassembled WGS sequence"/>
</dbReference>
<dbReference type="EMBL" id="JAPWTJ010000100">
    <property type="protein sequence ID" value="KAJ8982931.1"/>
    <property type="molecule type" value="Genomic_DNA"/>
</dbReference>
<dbReference type="SUPFAM" id="SSF57667">
    <property type="entry name" value="beta-beta-alpha zinc fingers"/>
    <property type="match status" value="1"/>
</dbReference>
<keyword evidence="3" id="KW-0862">Zinc</keyword>
<sequence length="106" mass="11445">MADVCSTAPVGRGDFGADGTFIIRTISTTTADDKKPGSTSDLVKTSMKRSRPKPTSPNRQGPQQCLVCAKVFGNASALAKHKLTHSDERKYVCSMCGKAFKRQDHL</sequence>
<evidence type="ECO:0000256" key="1">
    <source>
        <dbReference type="ARBA" id="ARBA00022723"/>
    </source>
</evidence>
<reference evidence="7" key="1">
    <citation type="journal article" date="2023" name="Insect Mol. Biol.">
        <title>Genome sequencing provides insights into the evolution of gene families encoding plant cell wall-degrading enzymes in longhorned beetles.</title>
        <authorList>
            <person name="Shin N.R."/>
            <person name="Okamura Y."/>
            <person name="Kirsch R."/>
            <person name="Pauchet Y."/>
        </authorList>
    </citation>
    <scope>NUCLEOTIDE SEQUENCE</scope>
    <source>
        <strain evidence="7">MMC_N1</strain>
    </source>
</reference>
<keyword evidence="2 4" id="KW-0863">Zinc-finger</keyword>
<dbReference type="Pfam" id="PF00096">
    <property type="entry name" value="zf-C2H2"/>
    <property type="match status" value="2"/>
</dbReference>
<feature type="domain" description="C2H2-type" evidence="6">
    <location>
        <begin position="63"/>
        <end position="90"/>
    </location>
</feature>
<name>A0ABQ9JYI5_9CUCU</name>
<evidence type="ECO:0000259" key="6">
    <source>
        <dbReference type="PROSITE" id="PS50157"/>
    </source>
</evidence>
<comment type="caution">
    <text evidence="7">The sequence shown here is derived from an EMBL/GenBank/DDBJ whole genome shotgun (WGS) entry which is preliminary data.</text>
</comment>
<dbReference type="PANTHER" id="PTHR23235:SF60">
    <property type="entry name" value="STRIPE, ISOFORM D"/>
    <property type="match status" value="1"/>
</dbReference>
<dbReference type="PROSITE" id="PS50157">
    <property type="entry name" value="ZINC_FINGER_C2H2_2"/>
    <property type="match status" value="2"/>
</dbReference>
<dbReference type="PANTHER" id="PTHR23235">
    <property type="entry name" value="KRUEPPEL-LIKE TRANSCRIPTION FACTOR"/>
    <property type="match status" value="1"/>
</dbReference>
<accession>A0ABQ9JYI5</accession>
<dbReference type="InterPro" id="IPR013087">
    <property type="entry name" value="Znf_C2H2_type"/>
</dbReference>
<keyword evidence="8" id="KW-1185">Reference proteome</keyword>
<gene>
    <name evidence="7" type="ORF">NQ317_004587</name>
</gene>
<evidence type="ECO:0000256" key="5">
    <source>
        <dbReference type="SAM" id="MobiDB-lite"/>
    </source>
</evidence>
<protein>
    <recommendedName>
        <fullName evidence="6">C2H2-type domain-containing protein</fullName>
    </recommendedName>
</protein>
<dbReference type="Gene3D" id="3.30.160.60">
    <property type="entry name" value="Classic Zinc Finger"/>
    <property type="match status" value="2"/>
</dbReference>
<evidence type="ECO:0000313" key="8">
    <source>
        <dbReference type="Proteomes" id="UP001162164"/>
    </source>
</evidence>
<evidence type="ECO:0000256" key="3">
    <source>
        <dbReference type="ARBA" id="ARBA00022833"/>
    </source>
</evidence>
<evidence type="ECO:0000256" key="4">
    <source>
        <dbReference type="PROSITE-ProRule" id="PRU00042"/>
    </source>
</evidence>
<evidence type="ECO:0000313" key="7">
    <source>
        <dbReference type="EMBL" id="KAJ8982931.1"/>
    </source>
</evidence>
<evidence type="ECO:0000256" key="2">
    <source>
        <dbReference type="ARBA" id="ARBA00022771"/>
    </source>
</evidence>
<dbReference type="InterPro" id="IPR036236">
    <property type="entry name" value="Znf_C2H2_sf"/>
</dbReference>
<keyword evidence="1" id="KW-0479">Metal-binding</keyword>
<proteinExistence type="predicted"/>
<dbReference type="PROSITE" id="PS00028">
    <property type="entry name" value="ZINC_FINGER_C2H2_1"/>
    <property type="match status" value="1"/>
</dbReference>
<organism evidence="7 8">
    <name type="scientific">Molorchus minor</name>
    <dbReference type="NCBI Taxonomy" id="1323400"/>
    <lineage>
        <taxon>Eukaryota</taxon>
        <taxon>Metazoa</taxon>
        <taxon>Ecdysozoa</taxon>
        <taxon>Arthropoda</taxon>
        <taxon>Hexapoda</taxon>
        <taxon>Insecta</taxon>
        <taxon>Pterygota</taxon>
        <taxon>Neoptera</taxon>
        <taxon>Endopterygota</taxon>
        <taxon>Coleoptera</taxon>
        <taxon>Polyphaga</taxon>
        <taxon>Cucujiformia</taxon>
        <taxon>Chrysomeloidea</taxon>
        <taxon>Cerambycidae</taxon>
        <taxon>Lamiinae</taxon>
        <taxon>Monochamini</taxon>
        <taxon>Molorchus</taxon>
    </lineage>
</organism>